<evidence type="ECO:0000313" key="1">
    <source>
        <dbReference type="EMBL" id="EDY21045.1"/>
    </source>
</evidence>
<accession>B4CXP7</accession>
<sequence length="42" mass="4874">MPFDCHTQKGRKMGKTKAEFFRDEQAALEPFQPGLFDDIIDD</sequence>
<comment type="caution">
    <text evidence="1">The sequence shown here is derived from an EMBL/GenBank/DDBJ whole genome shotgun (WGS) entry which is preliminary data.</text>
</comment>
<dbReference type="Proteomes" id="UP000005824">
    <property type="component" value="Unassembled WGS sequence"/>
</dbReference>
<gene>
    <name evidence="1" type="ORF">CfE428DRAFT_1338</name>
</gene>
<protein>
    <submittedName>
        <fullName evidence="1">Uncharacterized protein</fullName>
    </submittedName>
</protein>
<reference evidence="1 2" key="1">
    <citation type="journal article" date="2011" name="J. Bacteriol.">
        <title>Genome sequence of Chthoniobacter flavus Ellin428, an aerobic heterotrophic soil bacterium.</title>
        <authorList>
            <person name="Kant R."/>
            <person name="van Passel M.W."/>
            <person name="Palva A."/>
            <person name="Lucas S."/>
            <person name="Lapidus A."/>
            <person name="Glavina Del Rio T."/>
            <person name="Dalin E."/>
            <person name="Tice H."/>
            <person name="Bruce D."/>
            <person name="Goodwin L."/>
            <person name="Pitluck S."/>
            <person name="Larimer F.W."/>
            <person name="Land M.L."/>
            <person name="Hauser L."/>
            <person name="Sangwan P."/>
            <person name="de Vos W.M."/>
            <person name="Janssen P.H."/>
            <person name="Smidt H."/>
        </authorList>
    </citation>
    <scope>NUCLEOTIDE SEQUENCE [LARGE SCALE GENOMIC DNA]</scope>
    <source>
        <strain evidence="1 2">Ellin428</strain>
    </source>
</reference>
<dbReference type="EMBL" id="ABVL01000003">
    <property type="protein sequence ID" value="EDY21045.1"/>
    <property type="molecule type" value="Genomic_DNA"/>
</dbReference>
<evidence type="ECO:0000313" key="2">
    <source>
        <dbReference type="Proteomes" id="UP000005824"/>
    </source>
</evidence>
<name>B4CXP7_9BACT</name>
<dbReference type="AlphaFoldDB" id="B4CXP7"/>
<dbReference type="RefSeq" id="WP_006978664.1">
    <property type="nucleotide sequence ID" value="NZ_ABVL01000003.1"/>
</dbReference>
<proteinExistence type="predicted"/>
<keyword evidence="2" id="KW-1185">Reference proteome</keyword>
<organism evidence="1 2">
    <name type="scientific">Chthoniobacter flavus Ellin428</name>
    <dbReference type="NCBI Taxonomy" id="497964"/>
    <lineage>
        <taxon>Bacteria</taxon>
        <taxon>Pseudomonadati</taxon>
        <taxon>Verrucomicrobiota</taxon>
        <taxon>Spartobacteria</taxon>
        <taxon>Chthoniobacterales</taxon>
        <taxon>Chthoniobacteraceae</taxon>
        <taxon>Chthoniobacter</taxon>
    </lineage>
</organism>
<dbReference type="STRING" id="497964.CfE428DRAFT_1338"/>
<dbReference type="InParanoid" id="B4CXP7"/>